<dbReference type="PANTHER" id="PTHR43664">
    <property type="entry name" value="MONOAMINE OXIDASE-RELATED"/>
    <property type="match status" value="1"/>
</dbReference>
<protein>
    <submittedName>
        <fullName evidence="1">Acyl dehydratase</fullName>
    </submittedName>
</protein>
<dbReference type="InterPro" id="IPR029069">
    <property type="entry name" value="HotDog_dom_sf"/>
</dbReference>
<dbReference type="CDD" id="cd03451">
    <property type="entry name" value="FkbR2"/>
    <property type="match status" value="1"/>
</dbReference>
<proteinExistence type="predicted"/>
<dbReference type="SUPFAM" id="SSF54637">
    <property type="entry name" value="Thioesterase/thiol ester dehydrase-isomerase"/>
    <property type="match status" value="2"/>
</dbReference>
<reference evidence="1 2" key="1">
    <citation type="submission" date="2020-09" db="EMBL/GenBank/DDBJ databases">
        <title>novel species in genus Nocardioides.</title>
        <authorList>
            <person name="Zhang G."/>
        </authorList>
    </citation>
    <scope>NUCLEOTIDE SEQUENCE [LARGE SCALE GENOMIC DNA]</scope>
    <source>
        <strain evidence="1 2">KCTC 39551</strain>
    </source>
</reference>
<organism evidence="1 2">
    <name type="scientific">Nocardioides cavernae</name>
    <dbReference type="NCBI Taxonomy" id="1921566"/>
    <lineage>
        <taxon>Bacteria</taxon>
        <taxon>Bacillati</taxon>
        <taxon>Actinomycetota</taxon>
        <taxon>Actinomycetes</taxon>
        <taxon>Propionibacteriales</taxon>
        <taxon>Nocardioidaceae</taxon>
        <taxon>Nocardioides</taxon>
    </lineage>
</organism>
<evidence type="ECO:0000313" key="1">
    <source>
        <dbReference type="EMBL" id="MBD3926199.1"/>
    </source>
</evidence>
<gene>
    <name evidence="1" type="ORF">IEZ26_16360</name>
</gene>
<dbReference type="InterPro" id="IPR052342">
    <property type="entry name" value="MCH/BMMD"/>
</dbReference>
<dbReference type="Gene3D" id="3.10.129.10">
    <property type="entry name" value="Hotdog Thioesterase"/>
    <property type="match status" value="2"/>
</dbReference>
<accession>A0ABR8NDI8</accession>
<comment type="caution">
    <text evidence="1">The sequence shown here is derived from an EMBL/GenBank/DDBJ whole genome shotgun (WGS) entry which is preliminary data.</text>
</comment>
<keyword evidence="2" id="KW-1185">Reference proteome</keyword>
<evidence type="ECO:0000313" key="2">
    <source>
        <dbReference type="Proteomes" id="UP000618818"/>
    </source>
</evidence>
<name>A0ABR8NDI8_9ACTN</name>
<dbReference type="RefSeq" id="WP_191196033.1">
    <property type="nucleotide sequence ID" value="NZ_JACXYZ010000002.1"/>
</dbReference>
<dbReference type="Proteomes" id="UP000618818">
    <property type="component" value="Unassembled WGS sequence"/>
</dbReference>
<dbReference type="PANTHER" id="PTHR43664:SF1">
    <property type="entry name" value="BETA-METHYLMALYL-COA DEHYDRATASE"/>
    <property type="match status" value="1"/>
</dbReference>
<sequence length="328" mass="34284">MSAPTTQARGPWFDELRRGQVFDSAPAATLTSGGAALHQAIVGDRLPLATDHELGRRLAGRGPLAHPAYVWDTSIGQSTQATHFVRANLFYRGLAFRRLPALGDTLSTTTTVVGLRQNTPREGKPLTGLAALRISTVDQDGAPVLDYHRCAMLPLSPGTSPTDHADDLSSIGSGAEVALGMLDGLDVSALPERPAPPAVGTTIEVVGGDVVSSAPELARLTLNLAQVHHDARAGGGRRLVYGGHTIGIAAAQASRALPGLVTILGWRSCDHTGPVHEGDTLRSTVTVEDVRPGPGGTHVLDLRSVVTADATDGGDPRPVLDWRFAGWC</sequence>
<dbReference type="EMBL" id="JACXYZ010000002">
    <property type="protein sequence ID" value="MBD3926199.1"/>
    <property type="molecule type" value="Genomic_DNA"/>
</dbReference>